<accession>A0A8S1W1M3</accession>
<dbReference type="Proteomes" id="UP000689195">
    <property type="component" value="Unassembled WGS sequence"/>
</dbReference>
<organism evidence="1 2">
    <name type="scientific">Paramecium pentaurelia</name>
    <dbReference type="NCBI Taxonomy" id="43138"/>
    <lineage>
        <taxon>Eukaryota</taxon>
        <taxon>Sar</taxon>
        <taxon>Alveolata</taxon>
        <taxon>Ciliophora</taxon>
        <taxon>Intramacronucleata</taxon>
        <taxon>Oligohymenophorea</taxon>
        <taxon>Peniculida</taxon>
        <taxon>Parameciidae</taxon>
        <taxon>Paramecium</taxon>
    </lineage>
</organism>
<name>A0A8S1W1M3_9CILI</name>
<sequence>MLQNIINQQQYRLIQQKLSNNLITKFGDNAFLVDCYYKDIYGIRIDQIQINLKFRVIISY</sequence>
<gene>
    <name evidence="1" type="ORF">PPENT_87.1.T0820218</name>
</gene>
<evidence type="ECO:0000313" key="1">
    <source>
        <dbReference type="EMBL" id="CAD8184258.1"/>
    </source>
</evidence>
<proteinExistence type="predicted"/>
<dbReference type="EMBL" id="CAJJDO010000082">
    <property type="protein sequence ID" value="CAD8184258.1"/>
    <property type="molecule type" value="Genomic_DNA"/>
</dbReference>
<protein>
    <submittedName>
        <fullName evidence="1">Uncharacterized protein</fullName>
    </submittedName>
</protein>
<reference evidence="1" key="1">
    <citation type="submission" date="2021-01" db="EMBL/GenBank/DDBJ databases">
        <authorList>
            <consortium name="Genoscope - CEA"/>
            <person name="William W."/>
        </authorList>
    </citation>
    <scope>NUCLEOTIDE SEQUENCE</scope>
</reference>
<evidence type="ECO:0000313" key="2">
    <source>
        <dbReference type="Proteomes" id="UP000689195"/>
    </source>
</evidence>
<dbReference type="AlphaFoldDB" id="A0A8S1W1M3"/>
<comment type="caution">
    <text evidence="1">The sequence shown here is derived from an EMBL/GenBank/DDBJ whole genome shotgun (WGS) entry which is preliminary data.</text>
</comment>
<keyword evidence="2" id="KW-1185">Reference proteome</keyword>